<feature type="domain" description="IclR-ED" evidence="5">
    <location>
        <begin position="71"/>
        <end position="252"/>
    </location>
</feature>
<reference evidence="6 7" key="1">
    <citation type="submission" date="2024-05" db="EMBL/GenBank/DDBJ databases">
        <authorList>
            <person name="Liu Q."/>
            <person name="Xin Y.-H."/>
        </authorList>
    </citation>
    <scope>NUCLEOTIDE SEQUENCE [LARGE SCALE GENOMIC DNA]</scope>
    <source>
        <strain evidence="6 7">CGMCC 1.10181</strain>
    </source>
</reference>
<evidence type="ECO:0000256" key="2">
    <source>
        <dbReference type="ARBA" id="ARBA00023125"/>
    </source>
</evidence>
<proteinExistence type="predicted"/>
<evidence type="ECO:0000256" key="1">
    <source>
        <dbReference type="ARBA" id="ARBA00023015"/>
    </source>
</evidence>
<keyword evidence="7" id="KW-1185">Reference proteome</keyword>
<dbReference type="SMART" id="SM00346">
    <property type="entry name" value="HTH_ICLR"/>
    <property type="match status" value="1"/>
</dbReference>
<protein>
    <submittedName>
        <fullName evidence="6">IclR family transcriptional regulator</fullName>
    </submittedName>
</protein>
<dbReference type="Gene3D" id="1.10.10.10">
    <property type="entry name" value="Winged helix-like DNA-binding domain superfamily/Winged helix DNA-binding domain"/>
    <property type="match status" value="1"/>
</dbReference>
<feature type="domain" description="HTH iclR-type" evidence="4">
    <location>
        <begin position="8"/>
        <end position="70"/>
    </location>
</feature>
<evidence type="ECO:0000259" key="5">
    <source>
        <dbReference type="PROSITE" id="PS51078"/>
    </source>
</evidence>
<dbReference type="InterPro" id="IPR014757">
    <property type="entry name" value="Tscrpt_reg_IclR_C"/>
</dbReference>
<dbReference type="PROSITE" id="PS51077">
    <property type="entry name" value="HTH_ICLR"/>
    <property type="match status" value="1"/>
</dbReference>
<dbReference type="Proteomes" id="UP001419910">
    <property type="component" value="Unassembled WGS sequence"/>
</dbReference>
<dbReference type="PANTHER" id="PTHR30136">
    <property type="entry name" value="HELIX-TURN-HELIX TRANSCRIPTIONAL REGULATOR, ICLR FAMILY"/>
    <property type="match status" value="1"/>
</dbReference>
<dbReference type="Pfam" id="PF01614">
    <property type="entry name" value="IclR_C"/>
    <property type="match status" value="1"/>
</dbReference>
<accession>A0ABU9Y690</accession>
<dbReference type="InterPro" id="IPR050707">
    <property type="entry name" value="HTH_MetabolicPath_Reg"/>
</dbReference>
<organism evidence="6 7">
    <name type="scientific">Sphingomonas oligophenolica</name>
    <dbReference type="NCBI Taxonomy" id="301154"/>
    <lineage>
        <taxon>Bacteria</taxon>
        <taxon>Pseudomonadati</taxon>
        <taxon>Pseudomonadota</taxon>
        <taxon>Alphaproteobacteria</taxon>
        <taxon>Sphingomonadales</taxon>
        <taxon>Sphingomonadaceae</taxon>
        <taxon>Sphingomonas</taxon>
    </lineage>
</organism>
<dbReference type="InterPro" id="IPR036390">
    <property type="entry name" value="WH_DNA-bd_sf"/>
</dbReference>
<dbReference type="InterPro" id="IPR029016">
    <property type="entry name" value="GAF-like_dom_sf"/>
</dbReference>
<comment type="caution">
    <text evidence="6">The sequence shown here is derived from an EMBL/GenBank/DDBJ whole genome shotgun (WGS) entry which is preliminary data.</text>
</comment>
<dbReference type="RefSeq" id="WP_343892426.1">
    <property type="nucleotide sequence ID" value="NZ_BAAAEH010000059.1"/>
</dbReference>
<evidence type="ECO:0000313" key="7">
    <source>
        <dbReference type="Proteomes" id="UP001419910"/>
    </source>
</evidence>
<sequence>MVEARSKSPAINHAAAILRLLASAPQAAGLTTIARAVNVSPSSCFNILRTLADESFVSFDSVSKTYSLGSAIIRLARAALDPENAMRVARDVLRGLVGDHDVTACLWRVTHDGRITIVGVEMNDSDTRLYMTAGVRVPLLSGAAGRSVTALSNIPRPRLETMFEKLRWEQAPTFDEYLRELNSARMKGWALDHGEFKRGVTSVAAAICDHEDVPHLSVSASMLGGDYDAALLEKIGAATATAAHRIRQLIYGISPNEDPGKG</sequence>
<dbReference type="SUPFAM" id="SSF55781">
    <property type="entry name" value="GAF domain-like"/>
    <property type="match status" value="1"/>
</dbReference>
<evidence type="ECO:0000256" key="3">
    <source>
        <dbReference type="ARBA" id="ARBA00023163"/>
    </source>
</evidence>
<dbReference type="Pfam" id="PF09339">
    <property type="entry name" value="HTH_IclR"/>
    <property type="match status" value="1"/>
</dbReference>
<gene>
    <name evidence="6" type="ORF">ABC974_16920</name>
</gene>
<dbReference type="PROSITE" id="PS51078">
    <property type="entry name" value="ICLR_ED"/>
    <property type="match status" value="1"/>
</dbReference>
<dbReference type="InterPro" id="IPR005471">
    <property type="entry name" value="Tscrpt_reg_IclR_N"/>
</dbReference>
<evidence type="ECO:0000313" key="6">
    <source>
        <dbReference type="EMBL" id="MEN2791320.1"/>
    </source>
</evidence>
<name>A0ABU9Y690_9SPHN</name>
<dbReference type="Gene3D" id="3.30.450.40">
    <property type="match status" value="1"/>
</dbReference>
<dbReference type="InterPro" id="IPR036388">
    <property type="entry name" value="WH-like_DNA-bd_sf"/>
</dbReference>
<dbReference type="PANTHER" id="PTHR30136:SF24">
    <property type="entry name" value="HTH-TYPE TRANSCRIPTIONAL REPRESSOR ALLR"/>
    <property type="match status" value="1"/>
</dbReference>
<keyword evidence="3" id="KW-0804">Transcription</keyword>
<dbReference type="SUPFAM" id="SSF46785">
    <property type="entry name" value="Winged helix' DNA-binding domain"/>
    <property type="match status" value="1"/>
</dbReference>
<evidence type="ECO:0000259" key="4">
    <source>
        <dbReference type="PROSITE" id="PS51077"/>
    </source>
</evidence>
<keyword evidence="2" id="KW-0238">DNA-binding</keyword>
<dbReference type="EMBL" id="JBDIME010000016">
    <property type="protein sequence ID" value="MEN2791320.1"/>
    <property type="molecule type" value="Genomic_DNA"/>
</dbReference>
<keyword evidence="1" id="KW-0805">Transcription regulation</keyword>